<keyword evidence="2" id="KW-1185">Reference proteome</keyword>
<gene>
    <name evidence="1" type="ORF">HS088_TW02G00932</name>
</gene>
<dbReference type="OrthoDB" id="1936669at2759"/>
<evidence type="ECO:0000313" key="1">
    <source>
        <dbReference type="EMBL" id="KAF5751913.1"/>
    </source>
</evidence>
<reference evidence="1 2" key="1">
    <citation type="journal article" date="2020" name="Nat. Commun.">
        <title>Genome of Tripterygium wilfordii and identification of cytochrome P450 involved in triptolide biosynthesis.</title>
        <authorList>
            <person name="Tu L."/>
            <person name="Su P."/>
            <person name="Zhang Z."/>
            <person name="Gao L."/>
            <person name="Wang J."/>
            <person name="Hu T."/>
            <person name="Zhou J."/>
            <person name="Zhang Y."/>
            <person name="Zhao Y."/>
            <person name="Liu Y."/>
            <person name="Song Y."/>
            <person name="Tong Y."/>
            <person name="Lu Y."/>
            <person name="Yang J."/>
            <person name="Xu C."/>
            <person name="Jia M."/>
            <person name="Peters R.J."/>
            <person name="Huang L."/>
            <person name="Gao W."/>
        </authorList>
    </citation>
    <scope>NUCLEOTIDE SEQUENCE [LARGE SCALE GENOMIC DNA]</scope>
    <source>
        <strain evidence="2">cv. XIE 37</strain>
        <tissue evidence="1">Leaf</tissue>
    </source>
</reference>
<dbReference type="PANTHER" id="PTHR33265:SF10">
    <property type="entry name" value="OS01G0133200 PROTEIN"/>
    <property type="match status" value="1"/>
</dbReference>
<proteinExistence type="predicted"/>
<evidence type="ECO:0000313" key="2">
    <source>
        <dbReference type="Proteomes" id="UP000593562"/>
    </source>
</evidence>
<organism evidence="1 2">
    <name type="scientific">Tripterygium wilfordii</name>
    <name type="common">Thunder God vine</name>
    <dbReference type="NCBI Taxonomy" id="458696"/>
    <lineage>
        <taxon>Eukaryota</taxon>
        <taxon>Viridiplantae</taxon>
        <taxon>Streptophyta</taxon>
        <taxon>Embryophyta</taxon>
        <taxon>Tracheophyta</taxon>
        <taxon>Spermatophyta</taxon>
        <taxon>Magnoliopsida</taxon>
        <taxon>eudicotyledons</taxon>
        <taxon>Gunneridae</taxon>
        <taxon>Pentapetalae</taxon>
        <taxon>rosids</taxon>
        <taxon>fabids</taxon>
        <taxon>Celastrales</taxon>
        <taxon>Celastraceae</taxon>
        <taxon>Tripterygium</taxon>
    </lineage>
</organism>
<accession>A0A7J7E037</accession>
<dbReference type="PANTHER" id="PTHR33265">
    <property type="entry name" value="AVR9/CF-9 RAPIDLY ELICITED PROTEIN-RELATED"/>
    <property type="match status" value="1"/>
</dbReference>
<dbReference type="Pfam" id="PF05553">
    <property type="entry name" value="DUF761"/>
    <property type="match status" value="1"/>
</dbReference>
<dbReference type="AlphaFoldDB" id="A0A7J7E037"/>
<protein>
    <submittedName>
        <fullName evidence="1">Uncharacterized protein</fullName>
    </submittedName>
</protein>
<dbReference type="InParanoid" id="A0A7J7E037"/>
<dbReference type="EMBL" id="JAAARO010000002">
    <property type="protein sequence ID" value="KAF5751913.1"/>
    <property type="molecule type" value="Genomic_DNA"/>
</dbReference>
<sequence length="161" mass="19166">MPQKRPHIFHKVLNRVSIFISRVRRRRPRIPKLVISLNKARKLKRFKLLKHEHNFLEDYEFSASSTPLIRYNERQLRNGIRRGGRNLYSMLVLCRCLGGLKDEGEAVDWRLSLEALPAAIADICSETLDLWEEDQDSVDRRAERFIERFYQDMRLQRQGST</sequence>
<dbReference type="InterPro" id="IPR008480">
    <property type="entry name" value="DUF761_pln"/>
</dbReference>
<dbReference type="Proteomes" id="UP000593562">
    <property type="component" value="Unassembled WGS sequence"/>
</dbReference>
<name>A0A7J7E037_TRIWF</name>
<comment type="caution">
    <text evidence="1">The sequence shown here is derived from an EMBL/GenBank/DDBJ whole genome shotgun (WGS) entry which is preliminary data.</text>
</comment>